<dbReference type="Pfam" id="PF00665">
    <property type="entry name" value="rve"/>
    <property type="match status" value="1"/>
</dbReference>
<dbReference type="GO" id="GO:0003676">
    <property type="term" value="F:nucleic acid binding"/>
    <property type="evidence" value="ECO:0007669"/>
    <property type="project" value="InterPro"/>
</dbReference>
<gene>
    <name evidence="14" type="ORF">L3X38_035814</name>
</gene>
<dbReference type="CDD" id="cd01647">
    <property type="entry name" value="RT_LTR"/>
    <property type="match status" value="1"/>
</dbReference>
<feature type="compositionally biased region" description="Basic and acidic residues" evidence="10">
    <location>
        <begin position="949"/>
        <end position="965"/>
    </location>
</feature>
<keyword evidence="9" id="KW-0175">Coiled coil</keyword>
<comment type="caution">
    <text evidence="14">The sequence shown here is derived from an EMBL/GenBank/DDBJ whole genome shotgun (WGS) entry which is preliminary data.</text>
</comment>
<evidence type="ECO:0000259" key="12">
    <source>
        <dbReference type="PROSITE" id="PS50879"/>
    </source>
</evidence>
<feature type="region of interest" description="Disordered" evidence="10">
    <location>
        <begin position="900"/>
        <end position="919"/>
    </location>
</feature>
<reference evidence="14 15" key="1">
    <citation type="journal article" date="2022" name="G3 (Bethesda)">
        <title>Whole-genome sequence and methylome profiling of the almond [Prunus dulcis (Mill.) D.A. Webb] cultivar 'Nonpareil'.</title>
        <authorList>
            <person name="D'Amico-Willman K.M."/>
            <person name="Ouma W.Z."/>
            <person name="Meulia T."/>
            <person name="Sideli G.M."/>
            <person name="Gradziel T.M."/>
            <person name="Fresnedo-Ramirez J."/>
        </authorList>
    </citation>
    <scope>NUCLEOTIDE SEQUENCE [LARGE SCALE GENOMIC DNA]</scope>
    <source>
        <strain evidence="14">Clone GOH B32 T37-40</strain>
    </source>
</reference>
<evidence type="ECO:0000256" key="1">
    <source>
        <dbReference type="ARBA" id="ARBA00012493"/>
    </source>
</evidence>
<evidence type="ECO:0000256" key="8">
    <source>
        <dbReference type="ARBA" id="ARBA00023172"/>
    </source>
</evidence>
<evidence type="ECO:0000256" key="4">
    <source>
        <dbReference type="ARBA" id="ARBA00022722"/>
    </source>
</evidence>
<name>A0AAD4YZ68_PRUDU</name>
<dbReference type="Pfam" id="PF17917">
    <property type="entry name" value="RT_RNaseH"/>
    <property type="match status" value="1"/>
</dbReference>
<dbReference type="InterPro" id="IPR002156">
    <property type="entry name" value="RNaseH_domain"/>
</dbReference>
<dbReference type="InterPro" id="IPR036397">
    <property type="entry name" value="RNaseH_sf"/>
</dbReference>
<dbReference type="PROSITE" id="PS50878">
    <property type="entry name" value="RT_POL"/>
    <property type="match status" value="1"/>
</dbReference>
<feature type="coiled-coil region" evidence="9">
    <location>
        <begin position="309"/>
        <end position="340"/>
    </location>
</feature>
<evidence type="ECO:0000256" key="10">
    <source>
        <dbReference type="SAM" id="MobiDB-lite"/>
    </source>
</evidence>
<dbReference type="CDD" id="cd00303">
    <property type="entry name" value="retropepsin_like"/>
    <property type="match status" value="1"/>
</dbReference>
<feature type="compositionally biased region" description="Basic and acidic residues" evidence="10">
    <location>
        <begin position="611"/>
        <end position="626"/>
    </location>
</feature>
<dbReference type="EC" id="2.7.7.49" evidence="1"/>
<dbReference type="Pfam" id="PF13456">
    <property type="entry name" value="RVT_3"/>
    <property type="match status" value="1"/>
</dbReference>
<accession>A0AAD4YZ68</accession>
<dbReference type="Pfam" id="PF00078">
    <property type="entry name" value="RVT_1"/>
    <property type="match status" value="1"/>
</dbReference>
<dbReference type="Proteomes" id="UP001054821">
    <property type="component" value="Chromosome 6"/>
</dbReference>
<dbReference type="Gene3D" id="2.40.70.10">
    <property type="entry name" value="Acid Proteases"/>
    <property type="match status" value="1"/>
</dbReference>
<dbReference type="Gene3D" id="3.30.420.10">
    <property type="entry name" value="Ribonuclease H-like superfamily/Ribonuclease H"/>
    <property type="match status" value="2"/>
</dbReference>
<dbReference type="FunFam" id="3.30.70.270:FF:000063">
    <property type="entry name" value="Zinc knuckle domaincontaining protein"/>
    <property type="match status" value="1"/>
</dbReference>
<dbReference type="GO" id="GO:0006310">
    <property type="term" value="P:DNA recombination"/>
    <property type="evidence" value="ECO:0007669"/>
    <property type="project" value="UniProtKB-KW"/>
</dbReference>
<evidence type="ECO:0000256" key="3">
    <source>
        <dbReference type="ARBA" id="ARBA00022695"/>
    </source>
</evidence>
<evidence type="ECO:0000256" key="2">
    <source>
        <dbReference type="ARBA" id="ARBA00022679"/>
    </source>
</evidence>
<dbReference type="InterPro" id="IPR005162">
    <property type="entry name" value="Retrotrans_gag_dom"/>
</dbReference>
<evidence type="ECO:0000313" key="15">
    <source>
        <dbReference type="Proteomes" id="UP001054821"/>
    </source>
</evidence>
<feature type="region of interest" description="Disordered" evidence="10">
    <location>
        <begin position="582"/>
        <end position="626"/>
    </location>
</feature>
<dbReference type="InterPro" id="IPR012337">
    <property type="entry name" value="RNaseH-like_sf"/>
</dbReference>
<keyword evidence="5" id="KW-0255">Endonuclease</keyword>
<dbReference type="PROSITE" id="PS50994">
    <property type="entry name" value="INTEGRASE"/>
    <property type="match status" value="1"/>
</dbReference>
<proteinExistence type="predicted"/>
<dbReference type="SUPFAM" id="SSF56672">
    <property type="entry name" value="DNA/RNA polymerases"/>
    <property type="match status" value="1"/>
</dbReference>
<evidence type="ECO:0000259" key="13">
    <source>
        <dbReference type="PROSITE" id="PS50994"/>
    </source>
</evidence>
<dbReference type="InterPro" id="IPR000477">
    <property type="entry name" value="RT_dom"/>
</dbReference>
<organism evidence="14 15">
    <name type="scientific">Prunus dulcis</name>
    <name type="common">Almond</name>
    <name type="synonym">Amygdalus dulcis</name>
    <dbReference type="NCBI Taxonomy" id="3755"/>
    <lineage>
        <taxon>Eukaryota</taxon>
        <taxon>Viridiplantae</taxon>
        <taxon>Streptophyta</taxon>
        <taxon>Embryophyta</taxon>
        <taxon>Tracheophyta</taxon>
        <taxon>Spermatophyta</taxon>
        <taxon>Magnoliopsida</taxon>
        <taxon>eudicotyledons</taxon>
        <taxon>Gunneridae</taxon>
        <taxon>Pentapetalae</taxon>
        <taxon>rosids</taxon>
        <taxon>fabids</taxon>
        <taxon>Rosales</taxon>
        <taxon>Rosaceae</taxon>
        <taxon>Amygdaloideae</taxon>
        <taxon>Amygdaleae</taxon>
        <taxon>Prunus</taxon>
    </lineage>
</organism>
<feature type="domain" description="Integrase catalytic" evidence="13">
    <location>
        <begin position="2307"/>
        <end position="2467"/>
    </location>
</feature>
<dbReference type="Pfam" id="PF03732">
    <property type="entry name" value="Retrotrans_gag"/>
    <property type="match status" value="1"/>
</dbReference>
<feature type="region of interest" description="Disordered" evidence="10">
    <location>
        <begin position="937"/>
        <end position="965"/>
    </location>
</feature>
<feature type="compositionally biased region" description="Polar residues" evidence="10">
    <location>
        <begin position="353"/>
        <end position="363"/>
    </location>
</feature>
<evidence type="ECO:0000256" key="6">
    <source>
        <dbReference type="ARBA" id="ARBA00022801"/>
    </source>
</evidence>
<feature type="domain" description="RNase H type-1" evidence="12">
    <location>
        <begin position="2007"/>
        <end position="2136"/>
    </location>
</feature>
<dbReference type="InterPro" id="IPR041373">
    <property type="entry name" value="RT_RNaseH"/>
</dbReference>
<dbReference type="InterPro" id="IPR001584">
    <property type="entry name" value="Integrase_cat-core"/>
</dbReference>
<dbReference type="InterPro" id="IPR021109">
    <property type="entry name" value="Peptidase_aspartic_dom_sf"/>
</dbReference>
<dbReference type="PROSITE" id="PS50879">
    <property type="entry name" value="RNASE_H_1"/>
    <property type="match status" value="1"/>
</dbReference>
<dbReference type="PANTHER" id="PTHR48475">
    <property type="entry name" value="RIBONUCLEASE H"/>
    <property type="match status" value="1"/>
</dbReference>
<evidence type="ECO:0000256" key="9">
    <source>
        <dbReference type="SAM" id="Coils"/>
    </source>
</evidence>
<evidence type="ECO:0000313" key="14">
    <source>
        <dbReference type="EMBL" id="KAI5326740.1"/>
    </source>
</evidence>
<dbReference type="EMBL" id="JAJFAZ020000006">
    <property type="protein sequence ID" value="KAI5326740.1"/>
    <property type="molecule type" value="Genomic_DNA"/>
</dbReference>
<dbReference type="Gene3D" id="3.10.20.370">
    <property type="match status" value="1"/>
</dbReference>
<sequence length="2599" mass="293057">MAPQVTIFFHKIETTKNASIKRVGFKKTFIVRESLVKCAVPKPIQRARPQVTPKVVKTQLKKTPSKNALRNGRKRAARALRKKEAKKESIEAILSQLSGTSPIMTEGKNTLTTLAVPTPKRINTSRIVQIMIGSIPVNLYPTDTVLVTSTNEARDEGQKDDFVKNVEVQGAEPPSSLRAHVVQSTLQEVYPCSPKGKSRAIVMKKKVVNIPHPQRKRVEKVKITDVSRDQIPVSLTRSKSRNMVGTIIPELSSLSLTLDDCLQWNPLYDDPVSQTQENDCISSQGAKLHEGVESMQVMMTGTSNTEDQLPLIQEMMQDLRREMQQKLAEKDAEIALLSARLKGKNIIGEQDMGKTNESTAQEQQTKDDKAESSASTMSPNDIKVLIAEGIREFQLSIASPVQGYRKPFPSHYDAIPFPKGYQRPIFDKFDGISSSPHEHLAHFYSACGETSQSDALLVRQFVQSLKGSAFTWYTQLPPGSILTWDDMQKAFLAQFVSSKKKVSIMDLAQTTQKPGESANDFIMRWRSLNLQCPEKITEQSSVQMCYNNLIPDIATFVATAEPQSFHALVSKASNVERQIARQKSATQKIQFGEKKNDKKSAKGESLATFVKTEKRNDKVQSKDPPKRLTLKERKEVKYSFNDEDVEEIFDQLLASNSIALPESKRPAEANKTNDPRYCRYHRLISHTLKDCYILKDKIQELLNNGGLVIDSPPQHHSAATNMIEEKLTPTTTPLDGVKLAGINTDNGGTIVHAYPNALWSSDLQIPALHELMTAPSLEVWEDSSANESAEGWKTFVKRAKHMAKHFPPNHKSVSRPGVKIRGMSALKNKRKKKKVQKKVHIPQEDEYEQPARVLVTLTEFLPVEFFSSDSEVEEEIIQCNMVSVVEYEVDTEVNEINLRSGRSIPSANKQQENEEADPFKTDKKLKAKEIKVSLSEKAVAREVPPSSSKAKDFKPDTSKTKEPSQSHALKYDILAHLKRIPAPLSVYDALQMSRELREALVMALKSPDLYKSCFKSVDVHTTETSKFCASCLAAITFGEDDFLLGSKFHNRPLYVIGEVGGTIINRILLDCGSAVNLIPLKTLHAIGMSARQLSPSMLTIQGFNQLGQKAMGSIALQMKIGELYSDALFHVIDADTSYNVLPGRPWLHTYGVVPSTLHQCFKYSTDGEFKSVSADMDPFRGEEVNYSDAKFYSQPGISFTQPSKVDKEERVTVETGKAQKVEVPKPSNVVRVKLKPRGTSFSKVEEIPTAKAPKPKIIVKISKKEPSEKETSSSKQTMESLMTASYIRPLRKINQSIPGDDLVISTTFGKNKGPSKRIVLHKKESLPETTFTPLKIKLTGRKTKKSNAGLTVQNESGVLKVFLRRPQLEVSESEILTNMEQAMFREDEVNIKPFRVSVFKRLGSRQPSRISVFHRLENPSNSQQGKVHNKRKWKVRSQEKAVIEKVKRVKIKDDLVQVNCTSFKEAVDQDDDPQDIEGFIDIVQPAPPQMEDGGQATIDDLQDINLGTVDDPKPIFVSVSLTPQELEEYTQLLQEYRDVFAWSYQDMPGLDPNVAVHKLGIPNEARWVKQAPRRFRPELTIQIEVEIDKLIAAGFIREVQYPTWLSNIVPVLKKKTGALRICVDYRDVNDACPKDEFPLPITELLVDATTGFGALSFMDGFSGYNQIKMAPEDQEKTAFRTPKRIYCYTVMPFGLKNAGATYQRAMTIIFNDMLHNTIECYVDDLVVKTRKREHHLSDLKRVFDRLRKHQLKMNPLKCAFGVTSGKFLGFVVRHRGIEIDPSKIKAIREMPPPRNLKELRGLQGRLAYIRRFISNLSGRCQPFSRLMRKDVPFVWDQACQNALESIKQYLLNPPVLMAPIKGKPLILYIAALERSLGALLAQHNDDGKENALYYLSRTLVGAEQNYTPIEKVCLALVFAVQKLRHYILSHRVILISKADPLRYLMSKPVLSGRIAKWSLLLSEFEIKFVPQKAIKGQALADFLAAHPTPDNMELPADLPDEEVFTIEALTWQLYFDRAARRNGAGAGLVFITPSGGLIPYSFSLLTLCSNNVAEYEALIIGLEIALEMHIDCLQAYGDSQLVVRQLNGQYAVRNATLVSYHDRAKYLMSQFQDIHVSHIPRSENDKADALANLAASLTLPSERDIQVTVGERYLLPPAIERIEEVVDSNVITSSECEEEPDDLDWRHPIIEYLLLGKLPNDSRKKAEVRRRATRFLYLNDTLYKRSFDGMLLRCLSKQDATKALHDTHAGTCGAHQAGPKLSNQLKRLGYYWPTMVRDSIKFATTCKDCQLHGDFIHQPPQQLHPTTLSWPFEAWGLDVIGMIKPKSSRQHQYILAATDYFSKWAEAIPLKEVRADDVTNFIRNHIIYHYGVPSKIISDNALYFKCKSMTKLCEKYKFQHSFSTSYNPSSNGQAKAFNKVLCNILKKMVSGNKRDWHERLPEALWAYRTTIRNSTGCTPYNLVFGSEAVLPLEVQLPSLRVALQLTNPDENANVRLAELEALDEKRLAAQQRLEIYQAQMAGAFNKKVKFRSFSIGDLVLTVRRPFVITRKMHGKFEPKWEGPYVITKVFSKGAYELSNSEGKCIYPCVNGKFVKKFYA</sequence>
<dbReference type="SUPFAM" id="SSF50630">
    <property type="entry name" value="Acid proteases"/>
    <property type="match status" value="1"/>
</dbReference>
<dbReference type="InterPro" id="IPR043502">
    <property type="entry name" value="DNA/RNA_pol_sf"/>
</dbReference>
<evidence type="ECO:0000256" key="5">
    <source>
        <dbReference type="ARBA" id="ARBA00022759"/>
    </source>
</evidence>
<dbReference type="CDD" id="cd09274">
    <property type="entry name" value="RNase_HI_RT_Ty3"/>
    <property type="match status" value="1"/>
</dbReference>
<dbReference type="SUPFAM" id="SSF53098">
    <property type="entry name" value="Ribonuclease H-like"/>
    <property type="match status" value="2"/>
</dbReference>
<keyword evidence="15" id="KW-1185">Reference proteome</keyword>
<feature type="region of interest" description="Disordered" evidence="10">
    <location>
        <begin position="348"/>
        <end position="377"/>
    </location>
</feature>
<dbReference type="Gene3D" id="3.10.10.10">
    <property type="entry name" value="HIV Type 1 Reverse Transcriptase, subunit A, domain 1"/>
    <property type="match status" value="1"/>
</dbReference>
<dbReference type="GO" id="GO:0015074">
    <property type="term" value="P:DNA integration"/>
    <property type="evidence" value="ECO:0007669"/>
    <property type="project" value="InterPro"/>
</dbReference>
<feature type="domain" description="Reverse transcriptase" evidence="11">
    <location>
        <begin position="1593"/>
        <end position="1772"/>
    </location>
</feature>
<dbReference type="CDD" id="cd09279">
    <property type="entry name" value="RNase_HI_like"/>
    <property type="match status" value="1"/>
</dbReference>
<protein>
    <recommendedName>
        <fullName evidence="1">RNA-directed DNA polymerase</fullName>
        <ecNumber evidence="1">2.7.7.49</ecNumber>
    </recommendedName>
</protein>
<evidence type="ECO:0000256" key="7">
    <source>
        <dbReference type="ARBA" id="ARBA00022918"/>
    </source>
</evidence>
<keyword evidence="6" id="KW-0378">Hydrolase</keyword>
<keyword evidence="3" id="KW-0548">Nucleotidyltransferase</keyword>
<keyword evidence="8" id="KW-0233">DNA recombination</keyword>
<dbReference type="GO" id="GO:0004523">
    <property type="term" value="F:RNA-DNA hybrid ribonuclease activity"/>
    <property type="evidence" value="ECO:0007669"/>
    <property type="project" value="InterPro"/>
</dbReference>
<feature type="compositionally biased region" description="Basic and acidic residues" evidence="10">
    <location>
        <begin position="591"/>
        <end position="602"/>
    </location>
</feature>
<dbReference type="Gene3D" id="1.10.340.70">
    <property type="match status" value="1"/>
</dbReference>
<dbReference type="Gene3D" id="3.30.70.270">
    <property type="match status" value="2"/>
</dbReference>
<dbReference type="FunFam" id="3.30.420.10:FF:000032">
    <property type="entry name" value="Retrovirus-related Pol polyprotein from transposon 297-like Protein"/>
    <property type="match status" value="1"/>
</dbReference>
<dbReference type="InterPro" id="IPR043128">
    <property type="entry name" value="Rev_trsase/Diguanyl_cyclase"/>
</dbReference>
<keyword evidence="4" id="KW-0540">Nuclease</keyword>
<keyword evidence="7" id="KW-0695">RNA-directed DNA polymerase</keyword>
<dbReference type="PANTHER" id="PTHR48475:SF1">
    <property type="entry name" value="RNASE H TYPE-1 DOMAIN-CONTAINING PROTEIN"/>
    <property type="match status" value="1"/>
</dbReference>
<evidence type="ECO:0000259" key="11">
    <source>
        <dbReference type="PROSITE" id="PS50878"/>
    </source>
</evidence>
<keyword evidence="2" id="KW-0808">Transferase</keyword>